<dbReference type="OrthoDB" id="16405at2759"/>
<organism evidence="2 3">
    <name type="scientific">Psylliodes chrysocephalus</name>
    <dbReference type="NCBI Taxonomy" id="3402493"/>
    <lineage>
        <taxon>Eukaryota</taxon>
        <taxon>Metazoa</taxon>
        <taxon>Ecdysozoa</taxon>
        <taxon>Arthropoda</taxon>
        <taxon>Hexapoda</taxon>
        <taxon>Insecta</taxon>
        <taxon>Pterygota</taxon>
        <taxon>Neoptera</taxon>
        <taxon>Endopterygota</taxon>
        <taxon>Coleoptera</taxon>
        <taxon>Polyphaga</taxon>
        <taxon>Cucujiformia</taxon>
        <taxon>Chrysomeloidea</taxon>
        <taxon>Chrysomelidae</taxon>
        <taxon>Galerucinae</taxon>
        <taxon>Alticini</taxon>
        <taxon>Psylliodes</taxon>
    </lineage>
</organism>
<dbReference type="AlphaFoldDB" id="A0A9P0CM36"/>
<keyword evidence="3" id="KW-1185">Reference proteome</keyword>
<dbReference type="Proteomes" id="UP001153636">
    <property type="component" value="Chromosome 2"/>
</dbReference>
<evidence type="ECO:0000259" key="1">
    <source>
        <dbReference type="PROSITE" id="PS50191"/>
    </source>
</evidence>
<accession>A0A9P0CM36</accession>
<dbReference type="PANTHER" id="PTHR10174:SF130">
    <property type="entry name" value="ALPHA-TOCOPHEROL TRANSFER PROTEIN-LIKE"/>
    <property type="match status" value="1"/>
</dbReference>
<protein>
    <recommendedName>
        <fullName evidence="1">CRAL-TRIO domain-containing protein</fullName>
    </recommendedName>
</protein>
<dbReference type="GO" id="GO:0016020">
    <property type="term" value="C:membrane"/>
    <property type="evidence" value="ECO:0007669"/>
    <property type="project" value="TreeGrafter"/>
</dbReference>
<dbReference type="SUPFAM" id="SSF52087">
    <property type="entry name" value="CRAL/TRIO domain"/>
    <property type="match status" value="1"/>
</dbReference>
<evidence type="ECO:0000313" key="3">
    <source>
        <dbReference type="Proteomes" id="UP001153636"/>
    </source>
</evidence>
<reference evidence="2" key="1">
    <citation type="submission" date="2022-01" db="EMBL/GenBank/DDBJ databases">
        <authorList>
            <person name="King R."/>
        </authorList>
    </citation>
    <scope>NUCLEOTIDE SEQUENCE</scope>
</reference>
<dbReference type="EMBL" id="OV651814">
    <property type="protein sequence ID" value="CAH1105882.1"/>
    <property type="molecule type" value="Genomic_DNA"/>
</dbReference>
<name>A0A9P0CM36_9CUCU</name>
<evidence type="ECO:0000313" key="2">
    <source>
        <dbReference type="EMBL" id="CAH1105882.1"/>
    </source>
</evidence>
<dbReference type="GO" id="GO:1902936">
    <property type="term" value="F:phosphatidylinositol bisphosphate binding"/>
    <property type="evidence" value="ECO:0007669"/>
    <property type="project" value="TreeGrafter"/>
</dbReference>
<dbReference type="PROSITE" id="PS50191">
    <property type="entry name" value="CRAL_TRIO"/>
    <property type="match status" value="1"/>
</dbReference>
<dbReference type="PANTHER" id="PTHR10174">
    <property type="entry name" value="ALPHA-TOCOPHEROL TRANSFER PROTEIN-RELATED"/>
    <property type="match status" value="1"/>
</dbReference>
<gene>
    <name evidence="2" type="ORF">PSYICH_LOCUS7510</name>
</gene>
<sequence length="258" mass="30802">MENISPKSPADFFKEFEKIVKENDVNNTEENFLRRFLIGHHYDIFAALKSVQNYESFIHRHKETWLHLKRSQIEKVMSSQIVEVLEKTGLQDQLILWIRLDNWDPQYTTADEILQVSGVLCELVYLKYKDVKNIDIILDLNNLSLKHIYGLSPKFAKRMVFFMSECLPMYMLHIYVVRQPKIFYLVYSLFKPFLEENIRKSIKICGWNFEVLLVTIGKDNLPVELDGLGDDLDPNRWLKLFYKKKNQIYLQKLGYEFF</sequence>
<proteinExistence type="predicted"/>
<dbReference type="CDD" id="cd00170">
    <property type="entry name" value="SEC14"/>
    <property type="match status" value="1"/>
</dbReference>
<dbReference type="SMART" id="SM00516">
    <property type="entry name" value="SEC14"/>
    <property type="match status" value="1"/>
</dbReference>
<dbReference type="Pfam" id="PF00650">
    <property type="entry name" value="CRAL_TRIO"/>
    <property type="match status" value="1"/>
</dbReference>
<dbReference type="PRINTS" id="PR00180">
    <property type="entry name" value="CRETINALDHBP"/>
</dbReference>
<dbReference type="Gene3D" id="3.40.525.10">
    <property type="entry name" value="CRAL-TRIO lipid binding domain"/>
    <property type="match status" value="1"/>
</dbReference>
<dbReference type="InterPro" id="IPR036865">
    <property type="entry name" value="CRAL-TRIO_dom_sf"/>
</dbReference>
<dbReference type="InterPro" id="IPR001251">
    <property type="entry name" value="CRAL-TRIO_dom"/>
</dbReference>
<feature type="domain" description="CRAL-TRIO" evidence="1">
    <location>
        <begin position="69"/>
        <end position="233"/>
    </location>
</feature>